<gene>
    <name evidence="1" type="ORF">BM524_19025</name>
</gene>
<dbReference type="RefSeq" id="WP_071960626.1">
    <property type="nucleotide sequence ID" value="NZ_CP018025.1"/>
</dbReference>
<reference evidence="1 2" key="1">
    <citation type="submission" date="2016-11" db="EMBL/GenBank/DDBJ databases">
        <title>Networking in microbes: conjugative elements and plasmids in the genus Alteromonas.</title>
        <authorList>
            <person name="Lopez-Perez M."/>
            <person name="Ramon-Marco N."/>
            <person name="Rodriguez-Valera F."/>
        </authorList>
    </citation>
    <scope>NUCLEOTIDE SEQUENCE [LARGE SCALE GENOMIC DNA]</scope>
    <source>
        <strain evidence="1 2">CP48</strain>
        <plasmid evidence="2">pamcp48-600</plasmid>
    </source>
</reference>
<dbReference type="Proteomes" id="UP000182101">
    <property type="component" value="Plasmid pAMCP48-600"/>
</dbReference>
<organism evidence="1 2">
    <name type="scientific">Alteromonas mediterranea</name>
    <dbReference type="NCBI Taxonomy" id="314275"/>
    <lineage>
        <taxon>Bacteria</taxon>
        <taxon>Pseudomonadati</taxon>
        <taxon>Pseudomonadota</taxon>
        <taxon>Gammaproteobacteria</taxon>
        <taxon>Alteromonadales</taxon>
        <taxon>Alteromonadaceae</taxon>
        <taxon>Alteromonas/Salinimonas group</taxon>
        <taxon>Alteromonas</taxon>
    </lineage>
</organism>
<keyword evidence="1" id="KW-0614">Plasmid</keyword>
<name>A0AAC9JEV2_9ALTE</name>
<sequence>MEIQAPKVDLERMTQDDLNTVCTMLKDEFSKALESSGLSKSMFIATSDKMRPFTQLIVTFQEAAKEKGLNMPVVIEGVTFEVKDA</sequence>
<protein>
    <submittedName>
        <fullName evidence="1">Uncharacterized protein</fullName>
    </submittedName>
</protein>
<evidence type="ECO:0000313" key="2">
    <source>
        <dbReference type="Proteomes" id="UP000182101"/>
    </source>
</evidence>
<dbReference type="AlphaFoldDB" id="A0AAC9JEV2"/>
<accession>A0AAC9JEV2</accession>
<proteinExistence type="predicted"/>
<dbReference type="EMBL" id="CP018025">
    <property type="protein sequence ID" value="APD92016.1"/>
    <property type="molecule type" value="Genomic_DNA"/>
</dbReference>
<geneLocation type="plasmid" evidence="2">
    <name>pamcp48-600</name>
</geneLocation>
<evidence type="ECO:0000313" key="1">
    <source>
        <dbReference type="EMBL" id="APD92016.1"/>
    </source>
</evidence>